<evidence type="ECO:0000313" key="24">
    <source>
        <dbReference type="Proteomes" id="UP000217182"/>
    </source>
</evidence>
<keyword evidence="8 19" id="KW-0479">Metal-binding</keyword>
<keyword evidence="24" id="KW-1185">Reference proteome</keyword>
<evidence type="ECO:0000256" key="12">
    <source>
        <dbReference type="ARBA" id="ARBA00023136"/>
    </source>
</evidence>
<comment type="catalytic activity">
    <reaction evidence="16 19 22">
        <text>L-threonyl-[protein] + FAD = FMN-L-threonyl-[protein] + AMP + H(+)</text>
        <dbReference type="Rhea" id="RHEA:36847"/>
        <dbReference type="Rhea" id="RHEA-COMP:11060"/>
        <dbReference type="Rhea" id="RHEA-COMP:11061"/>
        <dbReference type="ChEBI" id="CHEBI:15378"/>
        <dbReference type="ChEBI" id="CHEBI:30013"/>
        <dbReference type="ChEBI" id="CHEBI:57692"/>
        <dbReference type="ChEBI" id="CHEBI:74257"/>
        <dbReference type="ChEBI" id="CHEBI:456215"/>
        <dbReference type="EC" id="2.7.1.180"/>
    </reaction>
</comment>
<dbReference type="InterPro" id="IPR024932">
    <property type="entry name" value="ApbE"/>
</dbReference>
<evidence type="ECO:0000256" key="20">
    <source>
        <dbReference type="PIRSR" id="PIRSR006268-1"/>
    </source>
</evidence>
<dbReference type="InterPro" id="IPR003374">
    <property type="entry name" value="ApbE-like_sf"/>
</dbReference>
<dbReference type="RefSeq" id="WP_095847940.1">
    <property type="nucleotide sequence ID" value="NZ_CAMKXY010000002.1"/>
</dbReference>
<evidence type="ECO:0000256" key="18">
    <source>
        <dbReference type="ARBA" id="ARBA00060485"/>
    </source>
</evidence>
<evidence type="ECO:0000256" key="13">
    <source>
        <dbReference type="ARBA" id="ARBA00023139"/>
    </source>
</evidence>
<gene>
    <name evidence="23" type="ORF">AWC35_19545</name>
</gene>
<dbReference type="PROSITE" id="PS51257">
    <property type="entry name" value="PROKAR_LIPOPROTEIN"/>
    <property type="match status" value="1"/>
</dbReference>
<reference evidence="23 24" key="1">
    <citation type="submission" date="2016-01" db="EMBL/GenBank/DDBJ databases">
        <authorList>
            <person name="Oliw E.H."/>
        </authorList>
    </citation>
    <scope>NUCLEOTIDE SEQUENCE [LARGE SCALE GENOMIC DNA]</scope>
    <source>
        <strain evidence="23 24">FRB97</strain>
    </source>
</reference>
<feature type="binding site" evidence="20">
    <location>
        <position position="268"/>
    </location>
    <ligand>
        <name>FAD</name>
        <dbReference type="ChEBI" id="CHEBI:57692"/>
    </ligand>
</feature>
<feature type="binding site" evidence="20">
    <location>
        <position position="183"/>
    </location>
    <ligand>
        <name>FAD</name>
        <dbReference type="ChEBI" id="CHEBI:57692"/>
    </ligand>
</feature>
<comment type="function">
    <text evidence="17">Flavin transferase that catalyzes the transfer of the FMN moiety of FAD and its covalent binding to the hydroxyl group of a threonine residue in a target flavoprotein such as NqrB and NqrC, two subunits of the NQR complex.</text>
</comment>
<evidence type="ECO:0000256" key="6">
    <source>
        <dbReference type="ARBA" id="ARBA00022630"/>
    </source>
</evidence>
<dbReference type="OrthoDB" id="9778595at2"/>
<keyword evidence="13" id="KW-0564">Palmitate</keyword>
<evidence type="ECO:0000256" key="10">
    <source>
        <dbReference type="ARBA" id="ARBA00022827"/>
    </source>
</evidence>
<keyword evidence="4" id="KW-1003">Cell membrane</keyword>
<dbReference type="EMBL" id="CP014136">
    <property type="protein sequence ID" value="ATA21353.1"/>
    <property type="molecule type" value="Genomic_DNA"/>
</dbReference>
<evidence type="ECO:0000256" key="17">
    <source>
        <dbReference type="ARBA" id="ARBA00053908"/>
    </source>
</evidence>
<feature type="binding site" evidence="20">
    <location>
        <position position="37"/>
    </location>
    <ligand>
        <name>FAD</name>
        <dbReference type="ChEBI" id="CHEBI:57692"/>
    </ligand>
</feature>
<protein>
    <recommendedName>
        <fullName evidence="3 19">FAD:protein FMN transferase</fullName>
        <ecNumber evidence="2 19">2.7.1.180</ecNumber>
    </recommendedName>
    <alternativeName>
        <fullName evidence="15 19">Flavin transferase</fullName>
    </alternativeName>
</protein>
<evidence type="ECO:0000256" key="22">
    <source>
        <dbReference type="RuleBase" id="RU363002"/>
    </source>
</evidence>
<dbReference type="Proteomes" id="UP000217182">
    <property type="component" value="Chromosome"/>
</dbReference>
<dbReference type="Pfam" id="PF02424">
    <property type="entry name" value="ApbE"/>
    <property type="match status" value="1"/>
</dbReference>
<evidence type="ECO:0000256" key="16">
    <source>
        <dbReference type="ARBA" id="ARBA00048540"/>
    </source>
</evidence>
<name>A0A250B532_9GAMM</name>
<evidence type="ECO:0000256" key="8">
    <source>
        <dbReference type="ARBA" id="ARBA00022723"/>
    </source>
</evidence>
<evidence type="ECO:0000256" key="11">
    <source>
        <dbReference type="ARBA" id="ARBA00022842"/>
    </source>
</evidence>
<dbReference type="NCBIfam" id="NF007774">
    <property type="entry name" value="PRK10461.1"/>
    <property type="match status" value="1"/>
</dbReference>
<sequence>MAHIYARVLLLGATLALLSACDSAQTRPQVTIEGKTMGTFYSVKISGELAESQQQLRQEIDALLEQANDDISTYRPGSVLSRFNHSPSTAPQPIPRGMADIILMAQRIGRDTHGAMDITVGPLVNLWGFGPDKHPWKTPDQQQIEAAKSLVGLQHLQLIGNSQGEWLQKDLPALYVDLSTLGEGYGVDQLVQLMARKGITNYLVSVGGAVSSRGVNGQGKPWRVAIQKPTDQENAVQALVDLQGYGISTSGSYRNYFEENGKRYSHVIDPTTGRPIDHKLVSATVIAPTALEADGWDTGLMVLGPEKALQLAQQKGLAVYLITKTDSGFNAVMTPQFKAFLVQPSD</sequence>
<dbReference type="Gene3D" id="3.10.520.10">
    <property type="entry name" value="ApbE-like domains"/>
    <property type="match status" value="1"/>
</dbReference>
<dbReference type="GO" id="GO:0005886">
    <property type="term" value="C:plasma membrane"/>
    <property type="evidence" value="ECO:0007669"/>
    <property type="project" value="UniProtKB-SubCell"/>
</dbReference>
<evidence type="ECO:0000256" key="21">
    <source>
        <dbReference type="PIRSR" id="PIRSR006268-2"/>
    </source>
</evidence>
<dbReference type="GO" id="GO:0046872">
    <property type="term" value="F:metal ion binding"/>
    <property type="evidence" value="ECO:0007669"/>
    <property type="project" value="UniProtKB-UniRule"/>
</dbReference>
<dbReference type="KEGG" id="gqu:AWC35_19545"/>
<keyword evidence="10 19" id="KW-0274">FAD</keyword>
<keyword evidence="11 19" id="KW-0460">Magnesium</keyword>
<organism evidence="23 24">
    <name type="scientific">Gibbsiella quercinecans</name>
    <dbReference type="NCBI Taxonomy" id="929813"/>
    <lineage>
        <taxon>Bacteria</taxon>
        <taxon>Pseudomonadati</taxon>
        <taxon>Pseudomonadota</taxon>
        <taxon>Gammaproteobacteria</taxon>
        <taxon>Enterobacterales</taxon>
        <taxon>Yersiniaceae</taxon>
        <taxon>Gibbsiella</taxon>
    </lineage>
</organism>
<keyword evidence="7 19" id="KW-0808">Transferase</keyword>
<feature type="signal peptide" evidence="22">
    <location>
        <begin position="1"/>
        <end position="24"/>
    </location>
</feature>
<dbReference type="PANTHER" id="PTHR30040:SF2">
    <property type="entry name" value="FAD:PROTEIN FMN TRANSFERASE"/>
    <property type="match status" value="1"/>
</dbReference>
<evidence type="ECO:0000256" key="19">
    <source>
        <dbReference type="PIRNR" id="PIRNR006268"/>
    </source>
</evidence>
<feature type="binding site" evidence="21">
    <location>
        <position position="294"/>
    </location>
    <ligand>
        <name>Mg(2+)</name>
        <dbReference type="ChEBI" id="CHEBI:18420"/>
    </ligand>
</feature>
<evidence type="ECO:0000256" key="3">
    <source>
        <dbReference type="ARBA" id="ARBA00016337"/>
    </source>
</evidence>
<comment type="similarity">
    <text evidence="1 19 22">Belongs to the ApbE family.</text>
</comment>
<dbReference type="AlphaFoldDB" id="A0A250B532"/>
<proteinExistence type="inferred from homology"/>
<dbReference type="GO" id="GO:0016740">
    <property type="term" value="F:transferase activity"/>
    <property type="evidence" value="ECO:0007669"/>
    <property type="project" value="UniProtKB-UniRule"/>
</dbReference>
<evidence type="ECO:0000256" key="7">
    <source>
        <dbReference type="ARBA" id="ARBA00022679"/>
    </source>
</evidence>
<evidence type="ECO:0000256" key="2">
    <source>
        <dbReference type="ARBA" id="ARBA00011955"/>
    </source>
</evidence>
<dbReference type="PANTHER" id="PTHR30040">
    <property type="entry name" value="THIAMINE BIOSYNTHESIS LIPOPROTEIN APBE"/>
    <property type="match status" value="1"/>
</dbReference>
<feature type="binding site" evidence="21">
    <location>
        <position position="298"/>
    </location>
    <ligand>
        <name>Mg(2+)</name>
        <dbReference type="ChEBI" id="CHEBI:18420"/>
    </ligand>
</feature>
<keyword evidence="12" id="KW-0472">Membrane</keyword>
<comment type="subcellular location">
    <subcellularLocation>
        <location evidence="18 22">Cell inner membrane</location>
        <topology evidence="18 22">Lipid-anchor</topology>
        <orientation evidence="18 22">Periplasmic side</orientation>
    </subcellularLocation>
</comment>
<evidence type="ECO:0000256" key="9">
    <source>
        <dbReference type="ARBA" id="ARBA00022729"/>
    </source>
</evidence>
<keyword evidence="5 22" id="KW-0997">Cell inner membrane</keyword>
<dbReference type="EC" id="2.7.1.180" evidence="2 19"/>
<feature type="binding site" evidence="20">
    <location>
        <position position="177"/>
    </location>
    <ligand>
        <name>FAD</name>
        <dbReference type="ChEBI" id="CHEBI:57692"/>
    </ligand>
</feature>
<evidence type="ECO:0000256" key="15">
    <source>
        <dbReference type="ARBA" id="ARBA00031306"/>
    </source>
</evidence>
<feature type="binding site" evidence="20">
    <location>
        <begin position="115"/>
        <end position="117"/>
    </location>
    <ligand>
        <name>FAD</name>
        <dbReference type="ChEBI" id="CHEBI:57692"/>
    </ligand>
</feature>
<comment type="cofactor">
    <cofactor evidence="21">
        <name>Mg(2+)</name>
        <dbReference type="ChEBI" id="CHEBI:18420"/>
    </cofactor>
    <cofactor evidence="21">
        <name>Mn(2+)</name>
        <dbReference type="ChEBI" id="CHEBI:29035"/>
    </cofactor>
    <text evidence="21">Magnesium. Can also use manganese.</text>
</comment>
<keyword evidence="9 22" id="KW-0732">Signal</keyword>
<feature type="binding site" evidence="20">
    <location>
        <position position="74"/>
    </location>
    <ligand>
        <name>FAD</name>
        <dbReference type="ChEBI" id="CHEBI:57692"/>
    </ligand>
</feature>
<evidence type="ECO:0000256" key="5">
    <source>
        <dbReference type="ARBA" id="ARBA00022519"/>
    </source>
</evidence>
<feature type="binding site" evidence="21">
    <location>
        <position position="180"/>
    </location>
    <ligand>
        <name>Mg(2+)</name>
        <dbReference type="ChEBI" id="CHEBI:18420"/>
    </ligand>
</feature>
<dbReference type="FunFam" id="3.10.520.10:FF:000001">
    <property type="entry name" value="FAD:protein FMN transferase"/>
    <property type="match status" value="1"/>
</dbReference>
<evidence type="ECO:0000256" key="14">
    <source>
        <dbReference type="ARBA" id="ARBA00023288"/>
    </source>
</evidence>
<keyword evidence="6 19" id="KW-0285">Flavoprotein</keyword>
<evidence type="ECO:0000313" key="23">
    <source>
        <dbReference type="EMBL" id="ATA21353.1"/>
    </source>
</evidence>
<accession>A0A250B532</accession>
<feature type="chain" id="PRO_5011819579" description="FAD:protein FMN transferase" evidence="22">
    <location>
        <begin position="25"/>
        <end position="346"/>
    </location>
</feature>
<evidence type="ECO:0000256" key="4">
    <source>
        <dbReference type="ARBA" id="ARBA00022475"/>
    </source>
</evidence>
<evidence type="ECO:0000256" key="1">
    <source>
        <dbReference type="ARBA" id="ARBA00008282"/>
    </source>
</evidence>
<dbReference type="SUPFAM" id="SSF143631">
    <property type="entry name" value="ApbE-like"/>
    <property type="match status" value="1"/>
</dbReference>
<keyword evidence="14 22" id="KW-0449">Lipoprotein</keyword>
<dbReference type="PIRSF" id="PIRSF006268">
    <property type="entry name" value="ApbE"/>
    <property type="match status" value="1"/>
</dbReference>